<proteinExistence type="predicted"/>
<dbReference type="PATRIC" id="fig|1339350.3.peg.2637"/>
<dbReference type="Gene3D" id="3.10.450.360">
    <property type="match status" value="2"/>
</dbReference>
<comment type="caution">
    <text evidence="3">The sequence shown here is derived from an EMBL/GenBank/DDBJ whole genome shotgun (WGS) entry which is preliminary data.</text>
</comment>
<dbReference type="Pfam" id="PF11396">
    <property type="entry name" value="PepSY_like"/>
    <property type="match status" value="3"/>
</dbReference>
<reference evidence="3 4" key="1">
    <citation type="submission" date="2014-04" db="EMBL/GenBank/DDBJ databases">
        <authorList>
            <person name="Sears C."/>
            <person name="Carroll K."/>
            <person name="Sack B.R."/>
            <person name="Qadri F."/>
            <person name="Myers L.L."/>
            <person name="Chung G.-T."/>
            <person name="Escheverria P."/>
            <person name="Fraser C.M."/>
            <person name="Sadzewicz L."/>
            <person name="Shefchek K.A."/>
            <person name="Tallon L."/>
            <person name="Das S.P."/>
            <person name="Daugherty S."/>
            <person name="Mongodin E.F."/>
        </authorList>
    </citation>
    <scope>NUCLEOTIDE SEQUENCE [LARGE SCALE GENOMIC DNA]</scope>
    <source>
        <strain evidence="4">3775 SL(B) 10 (iv)</strain>
    </source>
</reference>
<dbReference type="RefSeq" id="WP_022508537.1">
    <property type="nucleotide sequence ID" value="NZ_JNHI01000019.1"/>
</dbReference>
<accession>A0A078R2M9</accession>
<evidence type="ECO:0000256" key="1">
    <source>
        <dbReference type="SAM" id="SignalP"/>
    </source>
</evidence>
<evidence type="ECO:0000313" key="3">
    <source>
        <dbReference type="EMBL" id="KDS29610.1"/>
    </source>
</evidence>
<evidence type="ECO:0000313" key="4">
    <source>
        <dbReference type="Proteomes" id="UP000028134"/>
    </source>
</evidence>
<evidence type="ECO:0000259" key="2">
    <source>
        <dbReference type="Pfam" id="PF11396"/>
    </source>
</evidence>
<feature type="domain" description="Putative beta-lactamase-inhibitor-like PepSY-like" evidence="2">
    <location>
        <begin position="207"/>
        <end position="285"/>
    </location>
</feature>
<dbReference type="EMBL" id="JNHI01000019">
    <property type="protein sequence ID" value="KDS29610.1"/>
    <property type="molecule type" value="Genomic_DNA"/>
</dbReference>
<dbReference type="AlphaFoldDB" id="A0A078R2M9"/>
<protein>
    <recommendedName>
        <fullName evidence="2">Putative beta-lactamase-inhibitor-like PepSY-like domain-containing protein</fullName>
    </recommendedName>
</protein>
<keyword evidence="1" id="KW-0732">Signal</keyword>
<feature type="domain" description="Putative beta-lactamase-inhibitor-like PepSY-like" evidence="2">
    <location>
        <begin position="177"/>
        <end position="203"/>
    </location>
</feature>
<dbReference type="SUPFAM" id="SSF160574">
    <property type="entry name" value="BT0923-like"/>
    <property type="match status" value="2"/>
</dbReference>
<dbReference type="InterPro" id="IPR021533">
    <property type="entry name" value="PepSY-like"/>
</dbReference>
<feature type="domain" description="Putative beta-lactamase-inhibitor-like PepSY-like" evidence="2">
    <location>
        <begin position="70"/>
        <end position="153"/>
    </location>
</feature>
<dbReference type="Proteomes" id="UP000028134">
    <property type="component" value="Unassembled WGS sequence"/>
</dbReference>
<organism evidence="3 4">
    <name type="scientific">Phocaeicola vulgatus str. 3775 SL</name>
    <name type="common">B</name>
    <name type="synonym">iv</name>
    <dbReference type="NCBI Taxonomy" id="1339350"/>
    <lineage>
        <taxon>Bacteria</taxon>
        <taxon>Pseudomonadati</taxon>
        <taxon>Bacteroidota</taxon>
        <taxon>Bacteroidia</taxon>
        <taxon>Bacteroidales</taxon>
        <taxon>Bacteroidaceae</taxon>
        <taxon>Phocaeicola</taxon>
    </lineage>
</organism>
<feature type="chain" id="PRO_5001744491" description="Putative beta-lactamase-inhibitor-like PepSY-like domain-containing protein" evidence="1">
    <location>
        <begin position="25"/>
        <end position="288"/>
    </location>
</feature>
<dbReference type="PROSITE" id="PS51257">
    <property type="entry name" value="PROKAR_LIPOPROTEIN"/>
    <property type="match status" value="1"/>
</dbReference>
<feature type="signal peptide" evidence="1">
    <location>
        <begin position="1"/>
        <end position="24"/>
    </location>
</feature>
<name>A0A078R2M9_PHOVU</name>
<gene>
    <name evidence="3" type="ORF">M097_2751</name>
</gene>
<sequence>MKKNWMLFLFFAAFAALTFSGCSDDDNSDVPENTHLVSKEVQAAFNAKYPQAKDVEWELKGDYAVADFYWDGGEHSAWFNPLSAAWYMTETDVRYENLPEPVLAAHKAGKYADWRVDDVDKLTREGMETLYVIEVEKGESELDLFYSSTGILVKTVVDTGHEEDYDDYLPQPDANGIIAIVKQKYPNATIVEIEREKGLQEVTILDENREKEVYFNERNEWMGTSWDVQVANLPEAVKKSVMEKYSDYVIDDADYVVTPDNEWYILDLENKQIDKELKVKVDKDGVWL</sequence>